<sequence length="102" mass="11619">MLIQLRKRRGFGLISNGLVSWSQARGLVVHMFLYRYPQVVLVILVVVDWSTPVSLILLRGYRIVAAFLICVASQSSRYQQFCINSKDLCPPCAVPWLTTYIT</sequence>
<keyword evidence="2" id="KW-1185">Reference proteome</keyword>
<dbReference type="Proteomes" id="UP000308600">
    <property type="component" value="Unassembled WGS sequence"/>
</dbReference>
<reference evidence="1 2" key="1">
    <citation type="journal article" date="2019" name="Nat. Ecol. Evol.">
        <title>Megaphylogeny resolves global patterns of mushroom evolution.</title>
        <authorList>
            <person name="Varga T."/>
            <person name="Krizsan K."/>
            <person name="Foldi C."/>
            <person name="Dima B."/>
            <person name="Sanchez-Garcia M."/>
            <person name="Sanchez-Ramirez S."/>
            <person name="Szollosi G.J."/>
            <person name="Szarkandi J.G."/>
            <person name="Papp V."/>
            <person name="Albert L."/>
            <person name="Andreopoulos W."/>
            <person name="Angelini C."/>
            <person name="Antonin V."/>
            <person name="Barry K.W."/>
            <person name="Bougher N.L."/>
            <person name="Buchanan P."/>
            <person name="Buyck B."/>
            <person name="Bense V."/>
            <person name="Catcheside P."/>
            <person name="Chovatia M."/>
            <person name="Cooper J."/>
            <person name="Damon W."/>
            <person name="Desjardin D."/>
            <person name="Finy P."/>
            <person name="Geml J."/>
            <person name="Haridas S."/>
            <person name="Hughes K."/>
            <person name="Justo A."/>
            <person name="Karasinski D."/>
            <person name="Kautmanova I."/>
            <person name="Kiss B."/>
            <person name="Kocsube S."/>
            <person name="Kotiranta H."/>
            <person name="LaButti K.M."/>
            <person name="Lechner B.E."/>
            <person name="Liimatainen K."/>
            <person name="Lipzen A."/>
            <person name="Lukacs Z."/>
            <person name="Mihaltcheva S."/>
            <person name="Morgado L.N."/>
            <person name="Niskanen T."/>
            <person name="Noordeloos M.E."/>
            <person name="Ohm R.A."/>
            <person name="Ortiz-Santana B."/>
            <person name="Ovrebo C."/>
            <person name="Racz N."/>
            <person name="Riley R."/>
            <person name="Savchenko A."/>
            <person name="Shiryaev A."/>
            <person name="Soop K."/>
            <person name="Spirin V."/>
            <person name="Szebenyi C."/>
            <person name="Tomsovsky M."/>
            <person name="Tulloss R.E."/>
            <person name="Uehling J."/>
            <person name="Grigoriev I.V."/>
            <person name="Vagvolgyi C."/>
            <person name="Papp T."/>
            <person name="Martin F.M."/>
            <person name="Miettinen O."/>
            <person name="Hibbett D.S."/>
            <person name="Nagy L.G."/>
        </authorList>
    </citation>
    <scope>NUCLEOTIDE SEQUENCE [LARGE SCALE GENOMIC DNA]</scope>
    <source>
        <strain evidence="1 2">NL-1719</strain>
    </source>
</reference>
<evidence type="ECO:0000313" key="2">
    <source>
        <dbReference type="Proteomes" id="UP000308600"/>
    </source>
</evidence>
<gene>
    <name evidence="1" type="ORF">BDN72DRAFT_246797</name>
</gene>
<dbReference type="EMBL" id="ML208278">
    <property type="protein sequence ID" value="TFK73102.1"/>
    <property type="molecule type" value="Genomic_DNA"/>
</dbReference>
<organism evidence="1 2">
    <name type="scientific">Pluteus cervinus</name>
    <dbReference type="NCBI Taxonomy" id="181527"/>
    <lineage>
        <taxon>Eukaryota</taxon>
        <taxon>Fungi</taxon>
        <taxon>Dikarya</taxon>
        <taxon>Basidiomycota</taxon>
        <taxon>Agaricomycotina</taxon>
        <taxon>Agaricomycetes</taxon>
        <taxon>Agaricomycetidae</taxon>
        <taxon>Agaricales</taxon>
        <taxon>Pluteineae</taxon>
        <taxon>Pluteaceae</taxon>
        <taxon>Pluteus</taxon>
    </lineage>
</organism>
<protein>
    <submittedName>
        <fullName evidence="1">Uncharacterized protein</fullName>
    </submittedName>
</protein>
<proteinExistence type="predicted"/>
<evidence type="ECO:0000313" key="1">
    <source>
        <dbReference type="EMBL" id="TFK73102.1"/>
    </source>
</evidence>
<name>A0ACD3B7Z3_9AGAR</name>
<accession>A0ACD3B7Z3</accession>